<dbReference type="SUPFAM" id="SSF51366">
    <property type="entry name" value="Ribulose-phoshate binding barrel"/>
    <property type="match status" value="1"/>
</dbReference>
<evidence type="ECO:0000259" key="10">
    <source>
        <dbReference type="Pfam" id="PF00697"/>
    </source>
</evidence>
<reference evidence="11 12" key="1">
    <citation type="submission" date="2017-08" db="EMBL/GenBank/DDBJ databases">
        <title>Infants hospitalized years apart are colonized by the same room-sourced microbial strains.</title>
        <authorList>
            <person name="Brooks B."/>
            <person name="Olm M.R."/>
            <person name="Firek B.A."/>
            <person name="Baker R."/>
            <person name="Thomas B.C."/>
            <person name="Morowitz M.J."/>
            <person name="Banfield J.F."/>
        </authorList>
    </citation>
    <scope>NUCLEOTIDE SEQUENCE [LARGE SCALE GENOMIC DNA]</scope>
    <source>
        <strain evidence="11">S2_018_000_R2_104</strain>
    </source>
</reference>
<evidence type="ECO:0000256" key="4">
    <source>
        <dbReference type="ARBA" id="ARBA00022272"/>
    </source>
</evidence>
<gene>
    <name evidence="9" type="primary">trpF</name>
    <name evidence="11" type="ORF">DI626_00550</name>
</gene>
<dbReference type="NCBIfam" id="NF002295">
    <property type="entry name" value="PRK01222.1-1"/>
    <property type="match status" value="1"/>
</dbReference>
<evidence type="ECO:0000256" key="7">
    <source>
        <dbReference type="ARBA" id="ARBA00023141"/>
    </source>
</evidence>
<accession>A0A2W5A305</accession>
<name>A0A2W5A305_9BACT</name>
<dbReference type="GO" id="GO:0000162">
    <property type="term" value="P:L-tryptophan biosynthetic process"/>
    <property type="evidence" value="ECO:0007669"/>
    <property type="project" value="UniProtKB-UniRule"/>
</dbReference>
<protein>
    <recommendedName>
        <fullName evidence="4 9">N-(5'-phosphoribosyl)anthranilate isomerase</fullName>
        <shortName evidence="9">PRAI</shortName>
        <ecNumber evidence="3 9">5.3.1.24</ecNumber>
    </recommendedName>
</protein>
<evidence type="ECO:0000313" key="11">
    <source>
        <dbReference type="EMBL" id="PZO88923.1"/>
    </source>
</evidence>
<dbReference type="PANTHER" id="PTHR42894:SF1">
    <property type="entry name" value="N-(5'-PHOSPHORIBOSYL)ANTHRANILATE ISOMERASE"/>
    <property type="match status" value="1"/>
</dbReference>
<dbReference type="CDD" id="cd00405">
    <property type="entry name" value="PRAI"/>
    <property type="match status" value="1"/>
</dbReference>
<dbReference type="InterPro" id="IPR001240">
    <property type="entry name" value="PRAI_dom"/>
</dbReference>
<dbReference type="InterPro" id="IPR011060">
    <property type="entry name" value="RibuloseP-bd_barrel"/>
</dbReference>
<keyword evidence="5 9" id="KW-0028">Amino-acid biosynthesis</keyword>
<evidence type="ECO:0000256" key="6">
    <source>
        <dbReference type="ARBA" id="ARBA00022822"/>
    </source>
</evidence>
<sequence length="210" mass="22349">MTQVKICGLKTPDAMTAAMEGGADFIGLVFHEASPRNLEIEVASYLSSYVPERIQVCALLVDPDDQKLSTILSTVRVDMIQLHGNETPERVQAIKAGFGKKVMKAISISIPDDLAQIGLYAPHCDWLLLDAKGTSEMPGGTGHSFDWSVLNGVTIPVPWMLAGGLTPENVAGAIHRLRPAAVDVSSGVESTHGVKDEGKIRAFLAATKSA</sequence>
<dbReference type="AlphaFoldDB" id="A0A2W5A305"/>
<evidence type="ECO:0000256" key="8">
    <source>
        <dbReference type="ARBA" id="ARBA00023235"/>
    </source>
</evidence>
<dbReference type="PANTHER" id="PTHR42894">
    <property type="entry name" value="N-(5'-PHOSPHORIBOSYL)ANTHRANILATE ISOMERASE"/>
    <property type="match status" value="1"/>
</dbReference>
<feature type="domain" description="N-(5'phosphoribosyl) anthranilate isomerase (PRAI)" evidence="10">
    <location>
        <begin position="4"/>
        <end position="204"/>
    </location>
</feature>
<dbReference type="HAMAP" id="MF_00135">
    <property type="entry name" value="PRAI"/>
    <property type="match status" value="1"/>
</dbReference>
<dbReference type="UniPathway" id="UPA00035">
    <property type="reaction ID" value="UER00042"/>
</dbReference>
<organism evidence="11 12">
    <name type="scientific">Micavibrio aeruginosavorus</name>
    <dbReference type="NCBI Taxonomy" id="349221"/>
    <lineage>
        <taxon>Bacteria</taxon>
        <taxon>Pseudomonadati</taxon>
        <taxon>Bdellovibrionota</taxon>
        <taxon>Bdellovibrionia</taxon>
        <taxon>Bdellovibrionales</taxon>
        <taxon>Pseudobdellovibrionaceae</taxon>
        <taxon>Micavibrio</taxon>
    </lineage>
</organism>
<keyword evidence="7 9" id="KW-0057">Aromatic amino acid biosynthesis</keyword>
<evidence type="ECO:0000256" key="2">
    <source>
        <dbReference type="ARBA" id="ARBA00004664"/>
    </source>
</evidence>
<dbReference type="Proteomes" id="UP000249557">
    <property type="component" value="Unassembled WGS sequence"/>
</dbReference>
<dbReference type="Gene3D" id="3.20.20.70">
    <property type="entry name" value="Aldolase class I"/>
    <property type="match status" value="1"/>
</dbReference>
<dbReference type="InterPro" id="IPR013785">
    <property type="entry name" value="Aldolase_TIM"/>
</dbReference>
<comment type="caution">
    <text evidence="11">The sequence shown here is derived from an EMBL/GenBank/DDBJ whole genome shotgun (WGS) entry which is preliminary data.</text>
</comment>
<evidence type="ECO:0000256" key="5">
    <source>
        <dbReference type="ARBA" id="ARBA00022605"/>
    </source>
</evidence>
<comment type="catalytic activity">
    <reaction evidence="1 9">
        <text>N-(5-phospho-beta-D-ribosyl)anthranilate = 1-(2-carboxyphenylamino)-1-deoxy-D-ribulose 5-phosphate</text>
        <dbReference type="Rhea" id="RHEA:21540"/>
        <dbReference type="ChEBI" id="CHEBI:18277"/>
        <dbReference type="ChEBI" id="CHEBI:58613"/>
        <dbReference type="EC" id="5.3.1.24"/>
    </reaction>
</comment>
<keyword evidence="8 9" id="KW-0413">Isomerase</keyword>
<dbReference type="InterPro" id="IPR044643">
    <property type="entry name" value="TrpF_fam"/>
</dbReference>
<evidence type="ECO:0000256" key="1">
    <source>
        <dbReference type="ARBA" id="ARBA00001164"/>
    </source>
</evidence>
<comment type="similarity">
    <text evidence="9">Belongs to the TrpF family.</text>
</comment>
<dbReference type="GO" id="GO:0004640">
    <property type="term" value="F:phosphoribosylanthranilate isomerase activity"/>
    <property type="evidence" value="ECO:0007669"/>
    <property type="project" value="UniProtKB-UniRule"/>
</dbReference>
<dbReference type="EMBL" id="QFNK01000004">
    <property type="protein sequence ID" value="PZO88923.1"/>
    <property type="molecule type" value="Genomic_DNA"/>
</dbReference>
<dbReference type="EC" id="5.3.1.24" evidence="3 9"/>
<comment type="pathway">
    <text evidence="2 9">Amino-acid biosynthesis; L-tryptophan biosynthesis; L-tryptophan from chorismate: step 3/5.</text>
</comment>
<evidence type="ECO:0000256" key="9">
    <source>
        <dbReference type="HAMAP-Rule" id="MF_00135"/>
    </source>
</evidence>
<evidence type="ECO:0000313" key="12">
    <source>
        <dbReference type="Proteomes" id="UP000249557"/>
    </source>
</evidence>
<keyword evidence="6 9" id="KW-0822">Tryptophan biosynthesis</keyword>
<dbReference type="Pfam" id="PF00697">
    <property type="entry name" value="PRAI"/>
    <property type="match status" value="1"/>
</dbReference>
<proteinExistence type="inferred from homology"/>
<evidence type="ECO:0000256" key="3">
    <source>
        <dbReference type="ARBA" id="ARBA00012572"/>
    </source>
</evidence>